<dbReference type="EMBL" id="JH688495">
    <property type="protein sequence ID" value="EJD33006.1"/>
    <property type="molecule type" value="Genomic_DNA"/>
</dbReference>
<protein>
    <submittedName>
        <fullName evidence="2">Uncharacterized protein</fullName>
    </submittedName>
</protein>
<feature type="compositionally biased region" description="Acidic residues" evidence="1">
    <location>
        <begin position="539"/>
        <end position="549"/>
    </location>
</feature>
<keyword evidence="3" id="KW-1185">Reference proteome</keyword>
<dbReference type="InParanoid" id="J0L9H4"/>
<evidence type="ECO:0000256" key="1">
    <source>
        <dbReference type="SAM" id="MobiDB-lite"/>
    </source>
</evidence>
<dbReference type="AlphaFoldDB" id="J0L9H4"/>
<feature type="region of interest" description="Disordered" evidence="1">
    <location>
        <begin position="1"/>
        <end position="117"/>
    </location>
</feature>
<gene>
    <name evidence="2" type="ORF">AURDEDRAFT_177907</name>
</gene>
<dbReference type="KEGG" id="adl:AURDEDRAFT_177907"/>
<sequence>MDSDYDPGSDDDRGSDDELRSILGPNDVRGRDRLPTVFPRGLNYNPNVPFSRGADRDGYNRPDWPWEGDNTMGATDFHTHVGDLNSRMGPEVEEDPELDNDEDDPLDEEENPVRPEDIARVGLCARSILPGAHYRQDSRQLVLDGNLTPRVDPDNDDVQLRWDYDSAYAQSYTIPIITKIKVFMKCDSSRALKERISLRVRMPDGTSPPWADAHKVPNILLATFPDHGQIYAAFPRLAVGADGTQFPLSLKYPLYRRLFRALRATDPWAAPYLFHNNAEAAIRGGHENKSIDITGPANIRRFANNFVKVCRASADFEGVFFILTVRGAKYQHHFYRLHDDADTLAAALRSVDPHSLNGGDNGGDRWLVDKGLELRCAGACVQLALSSHEDLIRLVCRDVDRSAVQTVMGTKSLYQLHKKAQIAAFQTFSLKTAGNADFLREGIHRLITYTTDKHFSYNADRNKKTVYNPLKPADLLSDTKLRHGIERAREVARQARAARGTLEDENEPEAQGEEEEEEEEEEEQEQEEEQPELWYPEDGAGDLDDDDDANGFGDGGRATGPDQASDNEGDDAYLAFDALQNRRARKNLADTMEGALRIEITVSYGKAVQALSHITKERLAQLAYHVDATDLWDFYYLRLSAMIIVYENLLQQDAAARRQIGSMILGLVVCRMQASLFVREDDGGSTTRLFAKCGRKAMSVLHDGPVDAGITPGVYFLSDIFVDDKGNMMMPDAVCDLFDHNELAMLYGMSDAGQFAMVISSRRSGRAEDVPDVPRTKNRTPESAADALAQVLQLDVQVAVQLPERWDDLNTAYLASLADRHVSDIGTFARPSTRPDMEARTAHIWVAWCRDCFLRGPNGAGGYLLLTAEQMAKIRDDRLLRATNLGKVLRCALVKVLTDTEWRALFNRFFPQTAAIPSGQNYGQWGSLDLYRKTIAAESPELVECIRDALWLYFNNLVWAPNANASRIWDTRKHKSSTFVGTTGPNGPHIAVRSESDLQRIT</sequence>
<accession>J0L9H4</accession>
<evidence type="ECO:0000313" key="2">
    <source>
        <dbReference type="EMBL" id="EJD33006.1"/>
    </source>
</evidence>
<name>J0L9H4_AURST</name>
<feature type="non-terminal residue" evidence="2">
    <location>
        <position position="1002"/>
    </location>
</feature>
<organism evidence="2 3">
    <name type="scientific">Auricularia subglabra (strain TFB-10046 / SS5)</name>
    <name type="common">White-rot fungus</name>
    <name type="synonym">Auricularia delicata (strain TFB10046)</name>
    <dbReference type="NCBI Taxonomy" id="717982"/>
    <lineage>
        <taxon>Eukaryota</taxon>
        <taxon>Fungi</taxon>
        <taxon>Dikarya</taxon>
        <taxon>Basidiomycota</taxon>
        <taxon>Agaricomycotina</taxon>
        <taxon>Agaricomycetes</taxon>
        <taxon>Auriculariales</taxon>
        <taxon>Auriculariaceae</taxon>
        <taxon>Auricularia</taxon>
    </lineage>
</organism>
<feature type="compositionally biased region" description="Basic and acidic residues" evidence="1">
    <location>
        <begin position="10"/>
        <end position="20"/>
    </location>
</feature>
<feature type="compositionally biased region" description="Acidic residues" evidence="1">
    <location>
        <begin position="503"/>
        <end position="531"/>
    </location>
</feature>
<dbReference type="eggNOG" id="ENOG502RC25">
    <property type="taxonomic scope" value="Eukaryota"/>
</dbReference>
<feature type="region of interest" description="Disordered" evidence="1">
    <location>
        <begin position="492"/>
        <end position="569"/>
    </location>
</feature>
<reference evidence="3" key="1">
    <citation type="journal article" date="2012" name="Science">
        <title>The Paleozoic origin of enzymatic lignin decomposition reconstructed from 31 fungal genomes.</title>
        <authorList>
            <person name="Floudas D."/>
            <person name="Binder M."/>
            <person name="Riley R."/>
            <person name="Barry K."/>
            <person name="Blanchette R.A."/>
            <person name="Henrissat B."/>
            <person name="Martinez A.T."/>
            <person name="Otillar R."/>
            <person name="Spatafora J.W."/>
            <person name="Yadav J.S."/>
            <person name="Aerts A."/>
            <person name="Benoit I."/>
            <person name="Boyd A."/>
            <person name="Carlson A."/>
            <person name="Copeland A."/>
            <person name="Coutinho P.M."/>
            <person name="de Vries R.P."/>
            <person name="Ferreira P."/>
            <person name="Findley K."/>
            <person name="Foster B."/>
            <person name="Gaskell J."/>
            <person name="Glotzer D."/>
            <person name="Gorecki P."/>
            <person name="Heitman J."/>
            <person name="Hesse C."/>
            <person name="Hori C."/>
            <person name="Igarashi K."/>
            <person name="Jurgens J.A."/>
            <person name="Kallen N."/>
            <person name="Kersten P."/>
            <person name="Kohler A."/>
            <person name="Kuees U."/>
            <person name="Kumar T.K.A."/>
            <person name="Kuo A."/>
            <person name="LaButti K."/>
            <person name="Larrondo L.F."/>
            <person name="Lindquist E."/>
            <person name="Ling A."/>
            <person name="Lombard V."/>
            <person name="Lucas S."/>
            <person name="Lundell T."/>
            <person name="Martin R."/>
            <person name="McLaughlin D.J."/>
            <person name="Morgenstern I."/>
            <person name="Morin E."/>
            <person name="Murat C."/>
            <person name="Nagy L.G."/>
            <person name="Nolan M."/>
            <person name="Ohm R.A."/>
            <person name="Patyshakuliyeva A."/>
            <person name="Rokas A."/>
            <person name="Ruiz-Duenas F.J."/>
            <person name="Sabat G."/>
            <person name="Salamov A."/>
            <person name="Samejima M."/>
            <person name="Schmutz J."/>
            <person name="Slot J.C."/>
            <person name="St John F."/>
            <person name="Stenlid J."/>
            <person name="Sun H."/>
            <person name="Sun S."/>
            <person name="Syed K."/>
            <person name="Tsang A."/>
            <person name="Wiebenga A."/>
            <person name="Young D."/>
            <person name="Pisabarro A."/>
            <person name="Eastwood D.C."/>
            <person name="Martin F."/>
            <person name="Cullen D."/>
            <person name="Grigoriev I.V."/>
            <person name="Hibbett D.S."/>
        </authorList>
    </citation>
    <scope>NUCLEOTIDE SEQUENCE [LARGE SCALE GENOMIC DNA]</scope>
    <source>
        <strain evidence="3">TFB10046</strain>
    </source>
</reference>
<feature type="compositionally biased region" description="Acidic residues" evidence="1">
    <location>
        <begin position="91"/>
        <end position="110"/>
    </location>
</feature>
<proteinExistence type="predicted"/>
<dbReference type="OrthoDB" id="3261690at2759"/>
<evidence type="ECO:0000313" key="3">
    <source>
        <dbReference type="Proteomes" id="UP000006514"/>
    </source>
</evidence>
<dbReference type="Proteomes" id="UP000006514">
    <property type="component" value="Unassembled WGS sequence"/>
</dbReference>